<evidence type="ECO:0000256" key="12">
    <source>
        <dbReference type="SAM" id="Phobius"/>
    </source>
</evidence>
<evidence type="ECO:0000256" key="5">
    <source>
        <dbReference type="ARBA" id="ARBA00022617"/>
    </source>
</evidence>
<protein>
    <submittedName>
        <fullName evidence="13">Cytochrome c oxidase assembly protein</fullName>
    </submittedName>
</protein>
<feature type="transmembrane region" description="Helical" evidence="12">
    <location>
        <begin position="226"/>
        <end position="246"/>
    </location>
</feature>
<accession>A0ABQ2CYC2</accession>
<dbReference type="PANTHER" id="PTHR43141">
    <property type="entry name" value="CYTOCHROME BD2 SUBUNIT II"/>
    <property type="match status" value="1"/>
</dbReference>
<dbReference type="InterPro" id="IPR003317">
    <property type="entry name" value="Cyt-d_oxidase_su2"/>
</dbReference>
<keyword evidence="4" id="KW-1003">Cell membrane</keyword>
<feature type="transmembrane region" description="Helical" evidence="12">
    <location>
        <begin position="74"/>
        <end position="97"/>
    </location>
</feature>
<keyword evidence="14" id="KW-1185">Reference proteome</keyword>
<comment type="similarity">
    <text evidence="2">Belongs to the cytochrome ubiquinol oxidase subunit 2 family.</text>
</comment>
<feature type="transmembrane region" description="Helical" evidence="12">
    <location>
        <begin position="6"/>
        <end position="32"/>
    </location>
</feature>
<gene>
    <name evidence="13" type="primary">cydB</name>
    <name evidence="13" type="ORF">GCM10008938_13610</name>
</gene>
<feature type="transmembrane region" description="Helical" evidence="12">
    <location>
        <begin position="298"/>
        <end position="320"/>
    </location>
</feature>
<dbReference type="EMBL" id="BMOD01000003">
    <property type="protein sequence ID" value="GGJ28791.1"/>
    <property type="molecule type" value="Genomic_DNA"/>
</dbReference>
<reference evidence="14" key="1">
    <citation type="journal article" date="2019" name="Int. J. Syst. Evol. Microbiol.">
        <title>The Global Catalogue of Microorganisms (GCM) 10K type strain sequencing project: providing services to taxonomists for standard genome sequencing and annotation.</title>
        <authorList>
            <consortium name="The Broad Institute Genomics Platform"/>
            <consortium name="The Broad Institute Genome Sequencing Center for Infectious Disease"/>
            <person name="Wu L."/>
            <person name="Ma J."/>
        </authorList>
    </citation>
    <scope>NUCLEOTIDE SEQUENCE [LARGE SCALE GENOMIC DNA]</scope>
    <source>
        <strain evidence="14">JCM 14370</strain>
    </source>
</reference>
<dbReference type="NCBIfam" id="TIGR00203">
    <property type="entry name" value="cydB"/>
    <property type="match status" value="1"/>
</dbReference>
<evidence type="ECO:0000256" key="1">
    <source>
        <dbReference type="ARBA" id="ARBA00004651"/>
    </source>
</evidence>
<comment type="subcellular location">
    <subcellularLocation>
        <location evidence="1">Cell membrane</location>
        <topology evidence="1">Multi-pass membrane protein</topology>
    </subcellularLocation>
</comment>
<evidence type="ECO:0000256" key="9">
    <source>
        <dbReference type="ARBA" id="ARBA00022989"/>
    </source>
</evidence>
<keyword evidence="3" id="KW-0813">Transport</keyword>
<comment type="caution">
    <text evidence="13">The sequence shown here is derived from an EMBL/GenBank/DDBJ whole genome shotgun (WGS) entry which is preliminary data.</text>
</comment>
<keyword evidence="5" id="KW-0349">Heme</keyword>
<dbReference type="Pfam" id="PF02322">
    <property type="entry name" value="Cyt_bd_oxida_II"/>
    <property type="match status" value="1"/>
</dbReference>
<keyword evidence="6 12" id="KW-0812">Transmembrane</keyword>
<keyword evidence="7" id="KW-0479">Metal-binding</keyword>
<feature type="transmembrane region" description="Helical" evidence="12">
    <location>
        <begin position="199"/>
        <end position="214"/>
    </location>
</feature>
<evidence type="ECO:0000313" key="14">
    <source>
        <dbReference type="Proteomes" id="UP000632222"/>
    </source>
</evidence>
<evidence type="ECO:0000256" key="7">
    <source>
        <dbReference type="ARBA" id="ARBA00022723"/>
    </source>
</evidence>
<evidence type="ECO:0000256" key="11">
    <source>
        <dbReference type="ARBA" id="ARBA00023136"/>
    </source>
</evidence>
<proteinExistence type="inferred from homology"/>
<feature type="transmembrane region" description="Helical" evidence="12">
    <location>
        <begin position="118"/>
        <end position="137"/>
    </location>
</feature>
<feature type="transmembrane region" description="Helical" evidence="12">
    <location>
        <begin position="157"/>
        <end position="178"/>
    </location>
</feature>
<evidence type="ECO:0000256" key="8">
    <source>
        <dbReference type="ARBA" id="ARBA00022982"/>
    </source>
</evidence>
<keyword evidence="11 12" id="KW-0472">Membrane</keyword>
<evidence type="ECO:0000313" key="13">
    <source>
        <dbReference type="EMBL" id="GGJ28791.1"/>
    </source>
</evidence>
<evidence type="ECO:0000256" key="3">
    <source>
        <dbReference type="ARBA" id="ARBA00022448"/>
    </source>
</evidence>
<evidence type="ECO:0000256" key="6">
    <source>
        <dbReference type="ARBA" id="ARBA00022692"/>
    </source>
</evidence>
<evidence type="ECO:0000256" key="2">
    <source>
        <dbReference type="ARBA" id="ARBA00007543"/>
    </source>
</evidence>
<dbReference type="PIRSF" id="PIRSF000267">
    <property type="entry name" value="Cyt_oxidse_sub2"/>
    <property type="match status" value="1"/>
</dbReference>
<sequence>MDLQTLWFVLIAVLFTGYFLLEGFDFGVGMLLPILGKNDTEKRVILNTIGPFWDANEVWIITAAGAMFAAFPDWYATLFSGFYLPMFLILVGLIARIAGIEFRGKVHSAAKRNLCDGLIFAGSFLPAFMWGLIITNIVRGLPIDASKTMVGGLDVIFHPYALLGGLVAVVVFILHGALFLSLRTTDPLRLRAHRTAERFWFPAGMLLLIFSWLGRSQTHLFEGMGLVPGTLPLLAMLSFLFIPIALRIKNDQLAFISGSATILFATVVAFEGLFPEIMPSTLGKDLSLTIYNASSSPYTLKVMSVVALTLLPLVLGYQIYTYWVFRKRVTADALDGGY</sequence>
<feature type="transmembrane region" description="Helical" evidence="12">
    <location>
        <begin position="253"/>
        <end position="278"/>
    </location>
</feature>
<evidence type="ECO:0000256" key="10">
    <source>
        <dbReference type="ARBA" id="ARBA00023004"/>
    </source>
</evidence>
<keyword evidence="10" id="KW-0408">Iron</keyword>
<evidence type="ECO:0000256" key="4">
    <source>
        <dbReference type="ARBA" id="ARBA00022475"/>
    </source>
</evidence>
<dbReference type="PANTHER" id="PTHR43141:SF5">
    <property type="entry name" value="CYTOCHROME BD-I UBIQUINOL OXIDASE SUBUNIT 2"/>
    <property type="match status" value="1"/>
</dbReference>
<keyword evidence="9 12" id="KW-1133">Transmembrane helix</keyword>
<dbReference type="Proteomes" id="UP000632222">
    <property type="component" value="Unassembled WGS sequence"/>
</dbReference>
<keyword evidence="8" id="KW-0249">Electron transport</keyword>
<name>A0ABQ2CYC2_9DEIO</name>
<organism evidence="13 14">
    <name type="scientific">Deinococcus roseus</name>
    <dbReference type="NCBI Taxonomy" id="392414"/>
    <lineage>
        <taxon>Bacteria</taxon>
        <taxon>Thermotogati</taxon>
        <taxon>Deinococcota</taxon>
        <taxon>Deinococci</taxon>
        <taxon>Deinococcales</taxon>
        <taxon>Deinococcaceae</taxon>
        <taxon>Deinococcus</taxon>
    </lineage>
</organism>